<dbReference type="AlphaFoldDB" id="J8E7C6"/>
<comment type="caution">
    <text evidence="1">The sequence shown here is derived from an EMBL/GenBank/DDBJ whole genome shotgun (WGS) entry which is preliminary data.</text>
</comment>
<proteinExistence type="predicted"/>
<dbReference type="HOGENOM" id="CLU_205025_0_0_9"/>
<dbReference type="EMBL" id="AHEA01000003">
    <property type="protein sequence ID" value="EJQ87262.1"/>
    <property type="molecule type" value="Genomic_DNA"/>
</dbReference>
<reference evidence="1 2" key="1">
    <citation type="submission" date="2012-04" db="EMBL/GenBank/DDBJ databases">
        <title>The Genome Sequence of Bacillus cereus HuA4-10.</title>
        <authorList>
            <consortium name="The Broad Institute Genome Sequencing Platform"/>
            <consortium name="The Broad Institute Genome Sequencing Center for Infectious Disease"/>
            <person name="Feldgarden M."/>
            <person name="Van der Auwera G.A."/>
            <person name="Mahillon J."/>
            <person name="Duprez V."/>
            <person name="Timmery S."/>
            <person name="Mattelet C."/>
            <person name="Dierick K."/>
            <person name="Sun M."/>
            <person name="Yu Z."/>
            <person name="Zhu L."/>
            <person name="Hu X."/>
            <person name="Shank E.B."/>
            <person name="Swiecicka I."/>
            <person name="Hansen B.M."/>
            <person name="Andrup L."/>
            <person name="Young S.K."/>
            <person name="Zeng Q."/>
            <person name="Gargeya S."/>
            <person name="Fitzgerald M."/>
            <person name="Haas B."/>
            <person name="Abouelleil A."/>
            <person name="Alvarado L."/>
            <person name="Arachchi H.M."/>
            <person name="Berlin A."/>
            <person name="Chapman S.B."/>
            <person name="Goldberg J."/>
            <person name="Griggs A."/>
            <person name="Gujja S."/>
            <person name="Hansen M."/>
            <person name="Howarth C."/>
            <person name="Imamovic A."/>
            <person name="Larimer J."/>
            <person name="McCowen C."/>
            <person name="Montmayeur A."/>
            <person name="Murphy C."/>
            <person name="Neiman D."/>
            <person name="Pearson M."/>
            <person name="Priest M."/>
            <person name="Roberts A."/>
            <person name="Saif S."/>
            <person name="Shea T."/>
            <person name="Sisk P."/>
            <person name="Sykes S."/>
            <person name="Wortman J."/>
            <person name="Nusbaum C."/>
            <person name="Birren B."/>
        </authorList>
    </citation>
    <scope>NUCLEOTIDE SEQUENCE [LARGE SCALE GENOMIC DNA]</scope>
    <source>
        <strain evidence="1 2">HuA4-10</strain>
    </source>
</reference>
<name>J8E7C6_BACCE</name>
<dbReference type="Proteomes" id="UP000006977">
    <property type="component" value="Unassembled WGS sequence"/>
</dbReference>
<evidence type="ECO:0000313" key="2">
    <source>
        <dbReference type="Proteomes" id="UP000006977"/>
    </source>
</evidence>
<dbReference type="InterPro" id="IPR025454">
    <property type="entry name" value="DUF4275"/>
</dbReference>
<organism evidence="1 2">
    <name type="scientific">Bacillus cereus HuA4-10</name>
    <dbReference type="NCBI Taxonomy" id="1053206"/>
    <lineage>
        <taxon>Bacteria</taxon>
        <taxon>Bacillati</taxon>
        <taxon>Bacillota</taxon>
        <taxon>Bacilli</taxon>
        <taxon>Bacillales</taxon>
        <taxon>Bacillaceae</taxon>
        <taxon>Bacillus</taxon>
        <taxon>Bacillus cereus group</taxon>
    </lineage>
</organism>
<accession>J8E7C6</accession>
<protein>
    <submittedName>
        <fullName evidence="1">Uncharacterized protein</fullName>
    </submittedName>
</protein>
<dbReference type="Pfam" id="PF14101">
    <property type="entry name" value="DUF4275"/>
    <property type="match status" value="1"/>
</dbReference>
<dbReference type="PATRIC" id="fig|1053206.3.peg.394"/>
<evidence type="ECO:0000313" key="1">
    <source>
        <dbReference type="EMBL" id="EJQ87262.1"/>
    </source>
</evidence>
<gene>
    <name evidence="1" type="ORF">IGC_00385</name>
</gene>
<sequence length="50" mass="6362">MEFLDVLRKKNMKVREFQKWGIYFRKRWEDNLANHLSYEEKEEIHLYGDK</sequence>